<sequence length="548" mass="59693">MSFFRCHIKFAMTGFMWFFWLSVSCITSGAQAQGGGSWQLVVKNAGIASMHTAVTHFGTVILLDRTDIGPSQINLPNGTCRDDPSDLTSTHDCTAHSVLFTLGPNTIRPLSIATDTWCSSGQFFPDGTLVQTGGDFDGNSKVRYFTPCVRGGNCDWVEATDQQLQQGRWYATNQILPDGRQIIVGGRFVYNVEFIPANGQGTTELPFLHQTDDFQHDNYYPFVHLIPDGNLFIFANRDSILYNYITNAVVRQFDTIPGEPRNYPSAGSSVLLPLTSADGFSSAQVLVCGGAQLGAFANFPGAFAVASQTCGRIDVLTPNSTWAMETMPMPRTMGDMVLLPSGDVLIINGAQNGCSGWGNAKNAALNPVLYQPDAVVGQRFTTLTPTTIARVYHSTANLLPDARVLVAGSNTHQFYTFDGDFPTELRVEAFSPPYLNPASAGDKPRLFNPLTAVRYNTQFRLQVSVQNPPQSNMQVNMVSAPFVTHSFSQGQRLMELTVVSQQFNATTNLYMISAIAPPNAVVAPPGYYMFFVLNKGLPSGAAWIKVSN</sequence>
<name>A0ACC2AM42_DIPCM</name>
<comment type="caution">
    <text evidence="1">The sequence shown here is derived from an EMBL/GenBank/DDBJ whole genome shotgun (WGS) entry which is preliminary data.</text>
</comment>
<keyword evidence="2" id="KW-1185">Reference proteome</keyword>
<protein>
    <submittedName>
        <fullName evidence="1">Uncharacterized protein</fullName>
    </submittedName>
</protein>
<accession>A0ACC2AM42</accession>
<proteinExistence type="predicted"/>
<dbReference type="Proteomes" id="UP001162992">
    <property type="component" value="Chromosome 21"/>
</dbReference>
<reference evidence="2" key="1">
    <citation type="journal article" date="2024" name="Proc. Natl. Acad. Sci. U.S.A.">
        <title>Extraordinary preservation of gene collinearity over three hundred million years revealed in homosporous lycophytes.</title>
        <authorList>
            <person name="Li C."/>
            <person name="Wickell D."/>
            <person name="Kuo L.Y."/>
            <person name="Chen X."/>
            <person name="Nie B."/>
            <person name="Liao X."/>
            <person name="Peng D."/>
            <person name="Ji J."/>
            <person name="Jenkins J."/>
            <person name="Williams M."/>
            <person name="Shu S."/>
            <person name="Plott C."/>
            <person name="Barry K."/>
            <person name="Rajasekar S."/>
            <person name="Grimwood J."/>
            <person name="Han X."/>
            <person name="Sun S."/>
            <person name="Hou Z."/>
            <person name="He W."/>
            <person name="Dai G."/>
            <person name="Sun C."/>
            <person name="Schmutz J."/>
            <person name="Leebens-Mack J.H."/>
            <person name="Li F.W."/>
            <person name="Wang L."/>
        </authorList>
    </citation>
    <scope>NUCLEOTIDE SEQUENCE [LARGE SCALE GENOMIC DNA]</scope>
    <source>
        <strain evidence="2">cv. PW_Plant_1</strain>
    </source>
</reference>
<dbReference type="EMBL" id="CM055112">
    <property type="protein sequence ID" value="KAJ7518004.1"/>
    <property type="molecule type" value="Genomic_DNA"/>
</dbReference>
<evidence type="ECO:0000313" key="1">
    <source>
        <dbReference type="EMBL" id="KAJ7518004.1"/>
    </source>
</evidence>
<evidence type="ECO:0000313" key="2">
    <source>
        <dbReference type="Proteomes" id="UP001162992"/>
    </source>
</evidence>
<gene>
    <name evidence="1" type="ORF">O6H91_21G050200</name>
</gene>
<organism evidence="1 2">
    <name type="scientific">Diphasiastrum complanatum</name>
    <name type="common">Issler's clubmoss</name>
    <name type="synonym">Lycopodium complanatum</name>
    <dbReference type="NCBI Taxonomy" id="34168"/>
    <lineage>
        <taxon>Eukaryota</taxon>
        <taxon>Viridiplantae</taxon>
        <taxon>Streptophyta</taxon>
        <taxon>Embryophyta</taxon>
        <taxon>Tracheophyta</taxon>
        <taxon>Lycopodiopsida</taxon>
        <taxon>Lycopodiales</taxon>
        <taxon>Lycopodiaceae</taxon>
        <taxon>Lycopodioideae</taxon>
        <taxon>Diphasiastrum</taxon>
    </lineage>
</organism>